<evidence type="ECO:0000256" key="1">
    <source>
        <dbReference type="PROSITE-ProRule" id="PRU01211"/>
    </source>
</evidence>
<dbReference type="InterPro" id="IPR024079">
    <property type="entry name" value="MetalloPept_cat_dom_sf"/>
</dbReference>
<organism evidence="5 6">
    <name type="scientific">Iphiclides podalirius</name>
    <name type="common">scarce swallowtail</name>
    <dbReference type="NCBI Taxonomy" id="110791"/>
    <lineage>
        <taxon>Eukaryota</taxon>
        <taxon>Metazoa</taxon>
        <taxon>Ecdysozoa</taxon>
        <taxon>Arthropoda</taxon>
        <taxon>Hexapoda</taxon>
        <taxon>Insecta</taxon>
        <taxon>Pterygota</taxon>
        <taxon>Neoptera</taxon>
        <taxon>Endopterygota</taxon>
        <taxon>Lepidoptera</taxon>
        <taxon>Glossata</taxon>
        <taxon>Ditrysia</taxon>
        <taxon>Papilionoidea</taxon>
        <taxon>Papilionidae</taxon>
        <taxon>Papilioninae</taxon>
        <taxon>Iphiclides</taxon>
    </lineage>
</organism>
<keyword evidence="1 2" id="KW-0378">Hydrolase</keyword>
<feature type="region of interest" description="Disordered" evidence="3">
    <location>
        <begin position="272"/>
        <end position="316"/>
    </location>
</feature>
<reference evidence="5" key="1">
    <citation type="submission" date="2022-03" db="EMBL/GenBank/DDBJ databases">
        <authorList>
            <person name="Martin H S."/>
        </authorList>
    </citation>
    <scope>NUCLEOTIDE SEQUENCE</scope>
</reference>
<sequence length="329" mass="37779">MTLSELDEFKDFLEKTSQLDLNLKSNPDVDADDDNTVSDHAWEESGKFEGDLILNERQRRLIVEDVAEGLSRNGLRDSTKRWPDNEVVYFIQREHFTEDQLEAIQNGINDIAQASCVKFRPYKKGDRDAVVIQGSRRGCFSQVGYQGGYQVLNLNSRHPVGRGCFRHGTVVHEMLHTLGFYHMQSSPDRDDYIDVIWENILQPARHNFRKYNTFAVSDFGVGYDYDSVLHYSKKAFSSNGQDTLVPKQNGADIGQRVGLSQKDTQKLNKMYCDADSNSDDVESHNKKRPDKKNNTKNKPFEGHGIGYHQVKRRKPCPKRLSLVMDLDRK</sequence>
<evidence type="ECO:0000313" key="6">
    <source>
        <dbReference type="Proteomes" id="UP000837857"/>
    </source>
</evidence>
<keyword evidence="1 2" id="KW-0482">Metalloprotease</keyword>
<dbReference type="SMART" id="SM00235">
    <property type="entry name" value="ZnMc"/>
    <property type="match status" value="1"/>
</dbReference>
<dbReference type="EC" id="3.4.24.-" evidence="2"/>
<feature type="binding site" evidence="1">
    <location>
        <position position="182"/>
    </location>
    <ligand>
        <name>Zn(2+)</name>
        <dbReference type="ChEBI" id="CHEBI:29105"/>
        <note>catalytic</note>
    </ligand>
</feature>
<protein>
    <recommendedName>
        <fullName evidence="2">Metalloendopeptidase</fullName>
        <ecNumber evidence="2">3.4.24.-</ecNumber>
    </recommendedName>
</protein>
<dbReference type="SUPFAM" id="SSF55486">
    <property type="entry name" value="Metalloproteases ('zincins'), catalytic domain"/>
    <property type="match status" value="1"/>
</dbReference>
<keyword evidence="1 2" id="KW-0645">Protease</keyword>
<dbReference type="InterPro" id="IPR001506">
    <property type="entry name" value="Peptidase_M12A"/>
</dbReference>
<feature type="active site" evidence="1">
    <location>
        <position position="173"/>
    </location>
</feature>
<feature type="binding site" evidence="1">
    <location>
        <position position="176"/>
    </location>
    <ligand>
        <name>Zn(2+)</name>
        <dbReference type="ChEBI" id="CHEBI:29105"/>
        <note>catalytic</note>
    </ligand>
</feature>
<dbReference type="PROSITE" id="PS51864">
    <property type="entry name" value="ASTACIN"/>
    <property type="match status" value="1"/>
</dbReference>
<gene>
    <name evidence="5" type="ORF">IPOD504_LOCUS14373</name>
</gene>
<evidence type="ECO:0000256" key="3">
    <source>
        <dbReference type="SAM" id="MobiDB-lite"/>
    </source>
</evidence>
<keyword evidence="1 2" id="KW-0479">Metal-binding</keyword>
<comment type="cofactor">
    <cofactor evidence="1 2">
        <name>Zn(2+)</name>
        <dbReference type="ChEBI" id="CHEBI:29105"/>
    </cofactor>
    <text evidence="1 2">Binds 1 zinc ion per subunit.</text>
</comment>
<dbReference type="Proteomes" id="UP000837857">
    <property type="component" value="Chromosome 5"/>
</dbReference>
<keyword evidence="6" id="KW-1185">Reference proteome</keyword>
<accession>A0ABN8IWW5</accession>
<keyword evidence="1 2" id="KW-0862">Zinc</keyword>
<feature type="non-terminal residue" evidence="5">
    <location>
        <position position="329"/>
    </location>
</feature>
<proteinExistence type="predicted"/>
<feature type="binding site" evidence="1">
    <location>
        <position position="172"/>
    </location>
    <ligand>
        <name>Zn(2+)</name>
        <dbReference type="ChEBI" id="CHEBI:29105"/>
        <note>catalytic</note>
    </ligand>
</feature>
<name>A0ABN8IWW5_9NEOP</name>
<dbReference type="Pfam" id="PF01400">
    <property type="entry name" value="Astacin"/>
    <property type="match status" value="1"/>
</dbReference>
<evidence type="ECO:0000313" key="5">
    <source>
        <dbReference type="EMBL" id="CAH2068498.1"/>
    </source>
</evidence>
<dbReference type="PANTHER" id="PTHR10127:SF814">
    <property type="entry name" value="MEPRIN A SUBUNIT BETA"/>
    <property type="match status" value="1"/>
</dbReference>
<dbReference type="EMBL" id="OW152817">
    <property type="protein sequence ID" value="CAH2068498.1"/>
    <property type="molecule type" value="Genomic_DNA"/>
</dbReference>
<dbReference type="InterPro" id="IPR034035">
    <property type="entry name" value="Astacin-like_dom"/>
</dbReference>
<dbReference type="PRINTS" id="PR00480">
    <property type="entry name" value="ASTACIN"/>
</dbReference>
<feature type="domain" description="Peptidase M12A" evidence="4">
    <location>
        <begin position="73"/>
        <end position="273"/>
    </location>
</feature>
<dbReference type="PANTHER" id="PTHR10127">
    <property type="entry name" value="DISCOIDIN, CUB, EGF, LAMININ , AND ZINC METALLOPROTEASE DOMAIN CONTAINING"/>
    <property type="match status" value="1"/>
</dbReference>
<dbReference type="InterPro" id="IPR006026">
    <property type="entry name" value="Peptidase_Metallo"/>
</dbReference>
<dbReference type="Gene3D" id="3.40.390.10">
    <property type="entry name" value="Collagenase (Catalytic Domain)"/>
    <property type="match status" value="1"/>
</dbReference>
<comment type="caution">
    <text evidence="1">Lacks conserved residue(s) required for the propagation of feature annotation.</text>
</comment>
<evidence type="ECO:0000259" key="4">
    <source>
        <dbReference type="PROSITE" id="PS51864"/>
    </source>
</evidence>
<dbReference type="CDD" id="cd04280">
    <property type="entry name" value="ZnMc_astacin_like"/>
    <property type="match status" value="1"/>
</dbReference>
<evidence type="ECO:0000256" key="2">
    <source>
        <dbReference type="RuleBase" id="RU361183"/>
    </source>
</evidence>